<evidence type="ECO:0000313" key="2">
    <source>
        <dbReference type="Proteomes" id="UP000015105"/>
    </source>
</evidence>
<keyword evidence="2" id="KW-1185">Reference proteome</keyword>
<reference evidence="1" key="4">
    <citation type="submission" date="2019-03" db="UniProtKB">
        <authorList>
            <consortium name="EnsemblPlants"/>
        </authorList>
    </citation>
    <scope>IDENTIFICATION</scope>
</reference>
<dbReference type="EnsemblPlants" id="AET3Gv20131000.7">
    <property type="protein sequence ID" value="AET3Gv20131000.7"/>
    <property type="gene ID" value="AET3Gv20131000"/>
</dbReference>
<reference evidence="2" key="2">
    <citation type="journal article" date="2017" name="Nat. Plants">
        <title>The Aegilops tauschii genome reveals multiple impacts of transposons.</title>
        <authorList>
            <person name="Zhao G."/>
            <person name="Zou C."/>
            <person name="Li K."/>
            <person name="Wang K."/>
            <person name="Li T."/>
            <person name="Gao L."/>
            <person name="Zhang X."/>
            <person name="Wang H."/>
            <person name="Yang Z."/>
            <person name="Liu X."/>
            <person name="Jiang W."/>
            <person name="Mao L."/>
            <person name="Kong X."/>
            <person name="Jiao Y."/>
            <person name="Jia J."/>
        </authorList>
    </citation>
    <scope>NUCLEOTIDE SEQUENCE [LARGE SCALE GENOMIC DNA]</scope>
    <source>
        <strain evidence="2">cv. AL8/78</strain>
    </source>
</reference>
<proteinExistence type="predicted"/>
<protein>
    <submittedName>
        <fullName evidence="1">Uncharacterized protein</fullName>
    </submittedName>
</protein>
<reference evidence="1" key="3">
    <citation type="journal article" date="2017" name="Nature">
        <title>Genome sequence of the progenitor of the wheat D genome Aegilops tauschii.</title>
        <authorList>
            <person name="Luo M.C."/>
            <person name="Gu Y.Q."/>
            <person name="Puiu D."/>
            <person name="Wang H."/>
            <person name="Twardziok S.O."/>
            <person name="Deal K.R."/>
            <person name="Huo N."/>
            <person name="Zhu T."/>
            <person name="Wang L."/>
            <person name="Wang Y."/>
            <person name="McGuire P.E."/>
            <person name="Liu S."/>
            <person name="Long H."/>
            <person name="Ramasamy R.K."/>
            <person name="Rodriguez J.C."/>
            <person name="Van S.L."/>
            <person name="Yuan L."/>
            <person name="Wang Z."/>
            <person name="Xia Z."/>
            <person name="Xiao L."/>
            <person name="Anderson O.D."/>
            <person name="Ouyang S."/>
            <person name="Liang Y."/>
            <person name="Zimin A.V."/>
            <person name="Pertea G."/>
            <person name="Qi P."/>
            <person name="Bennetzen J.L."/>
            <person name="Dai X."/>
            <person name="Dawson M.W."/>
            <person name="Muller H.G."/>
            <person name="Kugler K."/>
            <person name="Rivarola-Duarte L."/>
            <person name="Spannagl M."/>
            <person name="Mayer K.F.X."/>
            <person name="Lu F.H."/>
            <person name="Bevan M.W."/>
            <person name="Leroy P."/>
            <person name="Li P."/>
            <person name="You F.M."/>
            <person name="Sun Q."/>
            <person name="Liu Z."/>
            <person name="Lyons E."/>
            <person name="Wicker T."/>
            <person name="Salzberg S.L."/>
            <person name="Devos K.M."/>
            <person name="Dvorak J."/>
        </authorList>
    </citation>
    <scope>NUCLEOTIDE SEQUENCE [LARGE SCALE GENOMIC DNA]</scope>
    <source>
        <strain evidence="1">cv. AL8/78</strain>
    </source>
</reference>
<organism evidence="1 2">
    <name type="scientific">Aegilops tauschii subsp. strangulata</name>
    <name type="common">Goatgrass</name>
    <dbReference type="NCBI Taxonomy" id="200361"/>
    <lineage>
        <taxon>Eukaryota</taxon>
        <taxon>Viridiplantae</taxon>
        <taxon>Streptophyta</taxon>
        <taxon>Embryophyta</taxon>
        <taxon>Tracheophyta</taxon>
        <taxon>Spermatophyta</taxon>
        <taxon>Magnoliopsida</taxon>
        <taxon>Liliopsida</taxon>
        <taxon>Poales</taxon>
        <taxon>Poaceae</taxon>
        <taxon>BOP clade</taxon>
        <taxon>Pooideae</taxon>
        <taxon>Triticodae</taxon>
        <taxon>Triticeae</taxon>
        <taxon>Triticinae</taxon>
        <taxon>Aegilops</taxon>
    </lineage>
</organism>
<sequence>MVIDIDVPHSKASFSLDNLGISLLWSCPHPPGREVSGRMI</sequence>
<dbReference type="AlphaFoldDB" id="A0A453DWE1"/>
<dbReference type="Gramene" id="AET3Gv20131000.7">
    <property type="protein sequence ID" value="AET3Gv20131000.7"/>
    <property type="gene ID" value="AET3Gv20131000"/>
</dbReference>
<reference evidence="1" key="5">
    <citation type="journal article" date="2021" name="G3 (Bethesda)">
        <title>Aegilops tauschii genome assembly Aet v5.0 features greater sequence contiguity and improved annotation.</title>
        <authorList>
            <person name="Wang L."/>
            <person name="Zhu T."/>
            <person name="Rodriguez J.C."/>
            <person name="Deal K.R."/>
            <person name="Dubcovsky J."/>
            <person name="McGuire P.E."/>
            <person name="Lux T."/>
            <person name="Spannagl M."/>
            <person name="Mayer K.F.X."/>
            <person name="Baldrich P."/>
            <person name="Meyers B.C."/>
            <person name="Huo N."/>
            <person name="Gu Y.Q."/>
            <person name="Zhou H."/>
            <person name="Devos K.M."/>
            <person name="Bennetzen J.L."/>
            <person name="Unver T."/>
            <person name="Budak H."/>
            <person name="Gulick P.J."/>
            <person name="Galiba G."/>
            <person name="Kalapos B."/>
            <person name="Nelson D.R."/>
            <person name="Li P."/>
            <person name="You F.M."/>
            <person name="Luo M.C."/>
            <person name="Dvorak J."/>
        </authorList>
    </citation>
    <scope>NUCLEOTIDE SEQUENCE [LARGE SCALE GENOMIC DNA]</scope>
    <source>
        <strain evidence="1">cv. AL8/78</strain>
    </source>
</reference>
<dbReference type="Proteomes" id="UP000015105">
    <property type="component" value="Chromosome 3D"/>
</dbReference>
<name>A0A453DWE1_AEGTS</name>
<evidence type="ECO:0000313" key="1">
    <source>
        <dbReference type="EnsemblPlants" id="AET3Gv20131000.7"/>
    </source>
</evidence>
<reference evidence="2" key="1">
    <citation type="journal article" date="2014" name="Science">
        <title>Ancient hybridizations among the ancestral genomes of bread wheat.</title>
        <authorList>
            <consortium name="International Wheat Genome Sequencing Consortium,"/>
            <person name="Marcussen T."/>
            <person name="Sandve S.R."/>
            <person name="Heier L."/>
            <person name="Spannagl M."/>
            <person name="Pfeifer M."/>
            <person name="Jakobsen K.S."/>
            <person name="Wulff B.B."/>
            <person name="Steuernagel B."/>
            <person name="Mayer K.F."/>
            <person name="Olsen O.A."/>
        </authorList>
    </citation>
    <scope>NUCLEOTIDE SEQUENCE [LARGE SCALE GENOMIC DNA]</scope>
    <source>
        <strain evidence="2">cv. AL8/78</strain>
    </source>
</reference>
<accession>A0A453DWE1</accession>